<dbReference type="Pfam" id="PF12172">
    <property type="entry name" value="zf-ChsH2"/>
    <property type="match status" value="1"/>
</dbReference>
<organism evidence="4 5">
    <name type="scientific">Pseudofrankia asymbiotica</name>
    <dbReference type="NCBI Taxonomy" id="1834516"/>
    <lineage>
        <taxon>Bacteria</taxon>
        <taxon>Bacillati</taxon>
        <taxon>Actinomycetota</taxon>
        <taxon>Actinomycetes</taxon>
        <taxon>Frankiales</taxon>
        <taxon>Frankiaceae</taxon>
        <taxon>Pseudofrankia</taxon>
    </lineage>
</organism>
<dbReference type="InterPro" id="IPR022002">
    <property type="entry name" value="ChsH2_Znr"/>
</dbReference>
<feature type="region of interest" description="Disordered" evidence="1">
    <location>
        <begin position="158"/>
        <end position="195"/>
    </location>
</feature>
<dbReference type="Proteomes" id="UP000188929">
    <property type="component" value="Unassembled WGS sequence"/>
</dbReference>
<protein>
    <recommendedName>
        <fullName evidence="6">DNA-binding protein</fullName>
    </recommendedName>
</protein>
<dbReference type="InterPro" id="IPR052513">
    <property type="entry name" value="Thioester_dehydratase-like"/>
</dbReference>
<evidence type="ECO:0000313" key="5">
    <source>
        <dbReference type="Proteomes" id="UP000188929"/>
    </source>
</evidence>
<feature type="domain" description="ChsH2 C-terminal OB-fold" evidence="2">
    <location>
        <begin position="78"/>
        <end position="140"/>
    </location>
</feature>
<dbReference type="Pfam" id="PF01796">
    <property type="entry name" value="OB_ChsH2_C"/>
    <property type="match status" value="1"/>
</dbReference>
<dbReference type="PANTHER" id="PTHR34075">
    <property type="entry name" value="BLR3430 PROTEIN"/>
    <property type="match status" value="1"/>
</dbReference>
<reference evidence="5" key="1">
    <citation type="submission" date="2016-10" db="EMBL/GenBank/DDBJ databases">
        <title>Frankia sp. NRRL B-16386 Genome sequencing.</title>
        <authorList>
            <person name="Ghodhbane-Gtari F."/>
            <person name="Swanson E."/>
            <person name="Gueddou A."/>
            <person name="Hezbri K."/>
            <person name="Ktari K."/>
            <person name="Nouioui I."/>
            <person name="Morris K."/>
            <person name="Simpson S."/>
            <person name="Abebe-Akele F."/>
            <person name="Thomas K."/>
            <person name="Gtari M."/>
            <person name="Tisa L.S."/>
        </authorList>
    </citation>
    <scope>NUCLEOTIDE SEQUENCE [LARGE SCALE GENOMIC DNA]</scope>
    <source>
        <strain evidence="5">NRRL B-16386</strain>
    </source>
</reference>
<name>A0A1V2I3R0_9ACTN</name>
<evidence type="ECO:0000256" key="1">
    <source>
        <dbReference type="SAM" id="MobiDB-lite"/>
    </source>
</evidence>
<gene>
    <name evidence="4" type="ORF">BL253_28215</name>
</gene>
<dbReference type="PANTHER" id="PTHR34075:SF5">
    <property type="entry name" value="BLR3430 PROTEIN"/>
    <property type="match status" value="1"/>
</dbReference>
<keyword evidence="5" id="KW-1185">Reference proteome</keyword>
<dbReference type="SUPFAM" id="SSF50249">
    <property type="entry name" value="Nucleic acid-binding proteins"/>
    <property type="match status" value="1"/>
</dbReference>
<dbReference type="EMBL" id="MOMC01000063">
    <property type="protein sequence ID" value="ONH25123.1"/>
    <property type="molecule type" value="Genomic_DNA"/>
</dbReference>
<comment type="caution">
    <text evidence="4">The sequence shown here is derived from an EMBL/GenBank/DDBJ whole genome shotgun (WGS) entry which is preliminary data.</text>
</comment>
<sequence>MTTVTNEATTEETPRTPTLVVEAFDRVAPPLTERTAAFWTSGADGVLRIARCHGCGRYQHPPRPTCPACRGRDVGFAPVSGRGTVWSWTLNRYGWVPSMPPPYVVADVELVEQPGLRLLTNILDCPPDAMRVGLPVRVCFSKAGDAYVPLFRPEAGILRSRPETGQRHGRPETGQRHGRPETEAGVGSGADDGAG</sequence>
<feature type="domain" description="ChsH2 rubredoxin-like zinc ribbon" evidence="3">
    <location>
        <begin position="39"/>
        <end position="74"/>
    </location>
</feature>
<evidence type="ECO:0000259" key="2">
    <source>
        <dbReference type="Pfam" id="PF01796"/>
    </source>
</evidence>
<dbReference type="InterPro" id="IPR002878">
    <property type="entry name" value="ChsH2_C"/>
</dbReference>
<proteinExistence type="predicted"/>
<dbReference type="AlphaFoldDB" id="A0A1V2I3R0"/>
<dbReference type="InterPro" id="IPR012340">
    <property type="entry name" value="NA-bd_OB-fold"/>
</dbReference>
<evidence type="ECO:0000259" key="3">
    <source>
        <dbReference type="Pfam" id="PF12172"/>
    </source>
</evidence>
<feature type="compositionally biased region" description="Basic and acidic residues" evidence="1">
    <location>
        <begin position="160"/>
        <end position="182"/>
    </location>
</feature>
<accession>A0A1V2I3R0</accession>
<evidence type="ECO:0008006" key="6">
    <source>
        <dbReference type="Google" id="ProtNLM"/>
    </source>
</evidence>
<feature type="compositionally biased region" description="Gly residues" evidence="1">
    <location>
        <begin position="186"/>
        <end position="195"/>
    </location>
</feature>
<dbReference type="Gene3D" id="6.10.30.10">
    <property type="match status" value="1"/>
</dbReference>
<dbReference type="STRING" id="1834516.BL253_28215"/>
<evidence type="ECO:0000313" key="4">
    <source>
        <dbReference type="EMBL" id="ONH25123.1"/>
    </source>
</evidence>